<feature type="compositionally biased region" description="Basic and acidic residues" evidence="1">
    <location>
        <begin position="359"/>
        <end position="369"/>
    </location>
</feature>
<feature type="compositionally biased region" description="Basic and acidic residues" evidence="1">
    <location>
        <begin position="328"/>
        <end position="343"/>
    </location>
</feature>
<evidence type="ECO:0000256" key="1">
    <source>
        <dbReference type="SAM" id="MobiDB-lite"/>
    </source>
</evidence>
<organism evidence="2 3">
    <name type="scientific">Exophiala viscosa</name>
    <dbReference type="NCBI Taxonomy" id="2486360"/>
    <lineage>
        <taxon>Eukaryota</taxon>
        <taxon>Fungi</taxon>
        <taxon>Dikarya</taxon>
        <taxon>Ascomycota</taxon>
        <taxon>Pezizomycotina</taxon>
        <taxon>Eurotiomycetes</taxon>
        <taxon>Chaetothyriomycetidae</taxon>
        <taxon>Chaetothyriales</taxon>
        <taxon>Herpotrichiellaceae</taxon>
        <taxon>Exophiala</taxon>
    </lineage>
</organism>
<feature type="compositionally biased region" description="Acidic residues" evidence="1">
    <location>
        <begin position="388"/>
        <end position="406"/>
    </location>
</feature>
<dbReference type="EMBL" id="MU404355">
    <property type="protein sequence ID" value="KAI1612282.1"/>
    <property type="molecule type" value="Genomic_DNA"/>
</dbReference>
<protein>
    <submittedName>
        <fullName evidence="2">Uncharacterized protein</fullName>
    </submittedName>
</protein>
<proteinExistence type="predicted"/>
<name>A0AAN6DVC0_9EURO</name>
<feature type="compositionally biased region" description="Gly residues" evidence="1">
    <location>
        <begin position="186"/>
        <end position="200"/>
    </location>
</feature>
<feature type="compositionally biased region" description="Gly residues" evidence="1">
    <location>
        <begin position="156"/>
        <end position="168"/>
    </location>
</feature>
<feature type="compositionally biased region" description="Polar residues" evidence="1">
    <location>
        <begin position="136"/>
        <end position="145"/>
    </location>
</feature>
<gene>
    <name evidence="2" type="ORF">EDD36DRAFT_281637</name>
</gene>
<accession>A0AAN6DVC0</accession>
<dbReference type="AlphaFoldDB" id="A0AAN6DVC0"/>
<dbReference type="Proteomes" id="UP001203852">
    <property type="component" value="Unassembled WGS sequence"/>
</dbReference>
<feature type="compositionally biased region" description="Low complexity" evidence="1">
    <location>
        <begin position="169"/>
        <end position="179"/>
    </location>
</feature>
<feature type="region of interest" description="Disordered" evidence="1">
    <location>
        <begin position="136"/>
        <end position="255"/>
    </location>
</feature>
<sequence>MHYFQHSHGPCDSKVEANAFPDMAVITEMRLGPLGLFATFNMSSRPTVSSYFYRGLGADIEGEDAILLQPAAHRSLPVERLINLLHDILLALFLHLCYRECITSDALANQFQGGFGGLGGGFDDRSGAVFGDEQQISDGTQQNSGGDHGGFDEELGGGPRGPSVGGFDGQQHCQGGLQQHLDDGLGGHLGAQQHLGGGLGDQSHQVFDQGFGGDLGGEQHMVQGQFQQGLDHLGADPSGPSHFDDDPGAGDPNQSLKDEVYQLCQQYMEDHDRQDMDDDEQQDTLHHHGTNLVQMLAQLLEQEPNNPGAAQLHDWFSRATKGKFYGHEGMEAGEHKPRYPRDDDPQDEEKEGQDPEQDSFGHEDQHPGHDFNGAYGQDHGDDGQGYGDDGEGYGDDEEGGYGDDGEDGKHSHGHSQGRGPYGVGHRGPSHADHHEGEYGDGGEYGEDGQYGGDDGQYGEHGQHTHVQQHSYHQGGDDNEYDDRSQHYGHQQHGHDGGQDQYGGDDQY</sequence>
<comment type="caution">
    <text evidence="2">The sequence shown here is derived from an EMBL/GenBank/DDBJ whole genome shotgun (WGS) entry which is preliminary data.</text>
</comment>
<keyword evidence="3" id="KW-1185">Reference proteome</keyword>
<evidence type="ECO:0000313" key="2">
    <source>
        <dbReference type="EMBL" id="KAI1612282.1"/>
    </source>
</evidence>
<evidence type="ECO:0000313" key="3">
    <source>
        <dbReference type="Proteomes" id="UP001203852"/>
    </source>
</evidence>
<feature type="region of interest" description="Disordered" evidence="1">
    <location>
        <begin position="328"/>
        <end position="507"/>
    </location>
</feature>
<reference evidence="2" key="1">
    <citation type="journal article" date="2022" name="bioRxiv">
        <title>Deciphering the potential niche of two novel black yeast fungi from a biological soil crust based on their genomes, phenotypes, and melanin regulation.</title>
        <authorList>
            <consortium name="DOE Joint Genome Institute"/>
            <person name="Carr E.C."/>
            <person name="Barton Q."/>
            <person name="Grambo S."/>
            <person name="Sullivan M."/>
            <person name="Renfro C.M."/>
            <person name="Kuo A."/>
            <person name="Pangilinan J."/>
            <person name="Lipzen A."/>
            <person name="Keymanesh K."/>
            <person name="Savage E."/>
            <person name="Barry K."/>
            <person name="Grigoriev I.V."/>
            <person name="Riekhof W.R."/>
            <person name="Harris S.S."/>
        </authorList>
    </citation>
    <scope>NUCLEOTIDE SEQUENCE</scope>
    <source>
        <strain evidence="2">JF 03-4F</strain>
    </source>
</reference>
<feature type="compositionally biased region" description="Acidic residues" evidence="1">
    <location>
        <begin position="344"/>
        <end position="357"/>
    </location>
</feature>